<evidence type="ECO:0000313" key="5">
    <source>
        <dbReference type="Proteomes" id="UP001141552"/>
    </source>
</evidence>
<sequence>MRMGIKHWSHKHELKHVPDCTVLAGGKNGRNDCSRCYETIQGPAYVCKQDDCGFILDESCFGLSKNQELLHPLHPHPLLLSDKPRNTKPNVVGQFALSNNYVCDGCNSICGRFLFLCEECNFKLDVRCALSKENHDSDDQLQKEKKPTATDHFLDPHSLKLFNCRWKDRNCEICEDWIIGPAHGCFECETYLHISCAEFPLQIQHPYHPQHPLRASGTTFQDQCSSVCKSCGESVRAAVYQCRPCGFALDMVCALQTLLSYPLKHECHNHDLYYIIGRDDTEAMDNAPNNETDDDDDDDEDDDGEEEEEEEEEGEEDDDDDDDDDGLEDEESETEIPFNSGLPVNDDPEVESYPALVEFDEAKRKPHCKLQIEYPSMKDASNFQKKESMHTIQNISFFL</sequence>
<dbReference type="AlphaFoldDB" id="A0A9Q0GDS0"/>
<dbReference type="Proteomes" id="UP001141552">
    <property type="component" value="Unassembled WGS sequence"/>
</dbReference>
<accession>A0A9Q0GDS0</accession>
<keyword evidence="1" id="KW-0677">Repeat</keyword>
<keyword evidence="5" id="KW-1185">Reference proteome</keyword>
<dbReference type="EMBL" id="JAKUCV010001342">
    <property type="protein sequence ID" value="KAJ4846774.1"/>
    <property type="molecule type" value="Genomic_DNA"/>
</dbReference>
<dbReference type="SUPFAM" id="SSF57889">
    <property type="entry name" value="Cysteine-rich domain"/>
    <property type="match status" value="3"/>
</dbReference>
<protein>
    <recommendedName>
        <fullName evidence="3">DC1 domain-containing protein</fullName>
    </recommendedName>
</protein>
<dbReference type="Pfam" id="PF03107">
    <property type="entry name" value="C1_2"/>
    <property type="match status" value="1"/>
</dbReference>
<dbReference type="PANTHER" id="PTHR46288:SF27">
    <property type="entry name" value="CYSTEINE_HISTIDINE-RICH C1 DOMAIN FAMILY PROTEIN"/>
    <property type="match status" value="1"/>
</dbReference>
<reference evidence="4" key="2">
    <citation type="journal article" date="2023" name="Plants (Basel)">
        <title>Annotation of the Turnera subulata (Passifloraceae) Draft Genome Reveals the S-Locus Evolved after the Divergence of Turneroideae from Passifloroideae in a Stepwise Manner.</title>
        <authorList>
            <person name="Henning P.M."/>
            <person name="Roalson E.H."/>
            <person name="Mir W."/>
            <person name="McCubbin A.G."/>
            <person name="Shore J.S."/>
        </authorList>
    </citation>
    <scope>NUCLEOTIDE SEQUENCE</scope>
    <source>
        <strain evidence="4">F60SS</strain>
    </source>
</reference>
<name>A0A9Q0GDS0_9ROSI</name>
<evidence type="ECO:0000256" key="1">
    <source>
        <dbReference type="ARBA" id="ARBA00022737"/>
    </source>
</evidence>
<organism evidence="4 5">
    <name type="scientific">Turnera subulata</name>
    <dbReference type="NCBI Taxonomy" id="218843"/>
    <lineage>
        <taxon>Eukaryota</taxon>
        <taxon>Viridiplantae</taxon>
        <taxon>Streptophyta</taxon>
        <taxon>Embryophyta</taxon>
        <taxon>Tracheophyta</taxon>
        <taxon>Spermatophyta</taxon>
        <taxon>Magnoliopsida</taxon>
        <taxon>eudicotyledons</taxon>
        <taxon>Gunneridae</taxon>
        <taxon>Pentapetalae</taxon>
        <taxon>rosids</taxon>
        <taxon>fabids</taxon>
        <taxon>Malpighiales</taxon>
        <taxon>Passifloraceae</taxon>
        <taxon>Turnera</taxon>
    </lineage>
</organism>
<dbReference type="SUPFAM" id="SSF48371">
    <property type="entry name" value="ARM repeat"/>
    <property type="match status" value="1"/>
</dbReference>
<dbReference type="InterPro" id="IPR004146">
    <property type="entry name" value="DC1"/>
</dbReference>
<proteinExistence type="predicted"/>
<evidence type="ECO:0000256" key="2">
    <source>
        <dbReference type="SAM" id="MobiDB-lite"/>
    </source>
</evidence>
<dbReference type="OrthoDB" id="1884766at2759"/>
<dbReference type="PANTHER" id="PTHR46288">
    <property type="entry name" value="PHORBOL-ESTER/DAG-TYPE DOMAIN-CONTAINING PROTEIN"/>
    <property type="match status" value="1"/>
</dbReference>
<feature type="compositionally biased region" description="Acidic residues" evidence="2">
    <location>
        <begin position="291"/>
        <end position="334"/>
    </location>
</feature>
<evidence type="ECO:0000313" key="4">
    <source>
        <dbReference type="EMBL" id="KAJ4846774.1"/>
    </source>
</evidence>
<reference evidence="4" key="1">
    <citation type="submission" date="2022-02" db="EMBL/GenBank/DDBJ databases">
        <authorList>
            <person name="Henning P.M."/>
            <person name="McCubbin A.G."/>
            <person name="Shore J.S."/>
        </authorList>
    </citation>
    <scope>NUCLEOTIDE SEQUENCE</scope>
    <source>
        <strain evidence="4">F60SS</strain>
        <tissue evidence="4">Leaves</tissue>
    </source>
</reference>
<feature type="region of interest" description="Disordered" evidence="2">
    <location>
        <begin position="283"/>
        <end position="352"/>
    </location>
</feature>
<feature type="domain" description="DC1" evidence="3">
    <location>
        <begin position="206"/>
        <end position="254"/>
    </location>
</feature>
<comment type="caution">
    <text evidence="4">The sequence shown here is derived from an EMBL/GenBank/DDBJ whole genome shotgun (WGS) entry which is preliminary data.</text>
</comment>
<evidence type="ECO:0000259" key="3">
    <source>
        <dbReference type="Pfam" id="PF03107"/>
    </source>
</evidence>
<gene>
    <name evidence="4" type="ORF">Tsubulata_031245</name>
</gene>
<dbReference type="InterPro" id="IPR016024">
    <property type="entry name" value="ARM-type_fold"/>
</dbReference>
<dbReference type="InterPro" id="IPR046349">
    <property type="entry name" value="C1-like_sf"/>
</dbReference>